<gene>
    <name evidence="1" type="ORF">MCOR_15704</name>
</gene>
<dbReference type="EMBL" id="CACVKT020002746">
    <property type="protein sequence ID" value="CAC5379663.1"/>
    <property type="molecule type" value="Genomic_DNA"/>
</dbReference>
<dbReference type="OrthoDB" id="6156930at2759"/>
<organism evidence="1 2">
    <name type="scientific">Mytilus coruscus</name>
    <name type="common">Sea mussel</name>
    <dbReference type="NCBI Taxonomy" id="42192"/>
    <lineage>
        <taxon>Eukaryota</taxon>
        <taxon>Metazoa</taxon>
        <taxon>Spiralia</taxon>
        <taxon>Lophotrochozoa</taxon>
        <taxon>Mollusca</taxon>
        <taxon>Bivalvia</taxon>
        <taxon>Autobranchia</taxon>
        <taxon>Pteriomorphia</taxon>
        <taxon>Mytilida</taxon>
        <taxon>Mytiloidea</taxon>
        <taxon>Mytilidae</taxon>
        <taxon>Mytilinae</taxon>
        <taxon>Mytilus</taxon>
    </lineage>
</organism>
<evidence type="ECO:0000313" key="1">
    <source>
        <dbReference type="EMBL" id="CAC5379663.1"/>
    </source>
</evidence>
<keyword evidence="2" id="KW-1185">Reference proteome</keyword>
<proteinExistence type="predicted"/>
<protein>
    <submittedName>
        <fullName evidence="1">Uncharacterized protein</fullName>
    </submittedName>
</protein>
<evidence type="ECO:0000313" key="2">
    <source>
        <dbReference type="Proteomes" id="UP000507470"/>
    </source>
</evidence>
<sequence length="212" mass="24975">MNAAKTFHSSKKTDDGFSSDVDAVLDKWKTDYEKLFNSGDNGNFDNNHLGLVIYVKRFIPGRLEEKSSWDYRVLQLARKYSRIQNVEDEINMSNVWDSIQTFEKESWYHEVWNDKNNVNGNKLRFYRLFKTCIGTEPYVKVVNNRCHRCILSLFRAGSLQLKVETGRYARPPEPLQDRLCIFCDSGQIEDEKHILFNCCFYSDIRHVLSFKC</sequence>
<dbReference type="AlphaFoldDB" id="A0A6J8B829"/>
<reference evidence="1 2" key="1">
    <citation type="submission" date="2020-06" db="EMBL/GenBank/DDBJ databases">
        <authorList>
            <person name="Li R."/>
            <person name="Bekaert M."/>
        </authorList>
    </citation>
    <scope>NUCLEOTIDE SEQUENCE [LARGE SCALE GENOMIC DNA]</scope>
    <source>
        <strain evidence="2">wild</strain>
    </source>
</reference>
<name>A0A6J8B829_MYTCO</name>
<dbReference type="Proteomes" id="UP000507470">
    <property type="component" value="Unassembled WGS sequence"/>
</dbReference>
<accession>A0A6J8B829</accession>